<sequence length="168" mass="18775">MSSFRERQANGVRLQAEWNVLLGEYAAKFPEKAADLEHRRQGQLGTRCEEILDNVDSSRFQDKSNAGEQWRIDGRDLACMWRLNGRQRRPRQLEQPLLLRRRRSCLRQAGPEVSRHGVSPGRGGASPIVGVEESVPTAWAKDATASIGMVGYGWVLCIEPRATMSASG</sequence>
<protein>
    <submittedName>
        <fullName evidence="1">Uncharacterized protein</fullName>
    </submittedName>
</protein>
<name>W9W8R5_9EURO</name>
<accession>W9W8R5</accession>
<reference evidence="1 2" key="1">
    <citation type="submission" date="2013-03" db="EMBL/GenBank/DDBJ databases">
        <title>The Genome Sequence of Cladophialophora psammophila CBS 110553.</title>
        <authorList>
            <consortium name="The Broad Institute Genomics Platform"/>
            <person name="Cuomo C."/>
            <person name="de Hoog S."/>
            <person name="Gorbushina A."/>
            <person name="Walker B."/>
            <person name="Young S.K."/>
            <person name="Zeng Q."/>
            <person name="Gargeya S."/>
            <person name="Fitzgerald M."/>
            <person name="Haas B."/>
            <person name="Abouelleil A."/>
            <person name="Allen A.W."/>
            <person name="Alvarado L."/>
            <person name="Arachchi H.M."/>
            <person name="Berlin A.M."/>
            <person name="Chapman S.B."/>
            <person name="Gainer-Dewar J."/>
            <person name="Goldberg J."/>
            <person name="Griggs A."/>
            <person name="Gujja S."/>
            <person name="Hansen M."/>
            <person name="Howarth C."/>
            <person name="Imamovic A."/>
            <person name="Ireland A."/>
            <person name="Larimer J."/>
            <person name="McCowan C."/>
            <person name="Murphy C."/>
            <person name="Pearson M."/>
            <person name="Poon T.W."/>
            <person name="Priest M."/>
            <person name="Roberts A."/>
            <person name="Saif S."/>
            <person name="Shea T."/>
            <person name="Sisk P."/>
            <person name="Sykes S."/>
            <person name="Wortman J."/>
            <person name="Nusbaum C."/>
            <person name="Birren B."/>
        </authorList>
    </citation>
    <scope>NUCLEOTIDE SEQUENCE [LARGE SCALE GENOMIC DNA]</scope>
    <source>
        <strain evidence="1 2">CBS 110553</strain>
    </source>
</reference>
<dbReference type="Proteomes" id="UP000019471">
    <property type="component" value="Unassembled WGS sequence"/>
</dbReference>
<evidence type="ECO:0000313" key="2">
    <source>
        <dbReference type="Proteomes" id="UP000019471"/>
    </source>
</evidence>
<dbReference type="AlphaFoldDB" id="W9W8R5"/>
<dbReference type="HOGENOM" id="CLU_1586312_0_0_1"/>
<evidence type="ECO:0000313" key="1">
    <source>
        <dbReference type="EMBL" id="EXJ61370.1"/>
    </source>
</evidence>
<comment type="caution">
    <text evidence="1">The sequence shown here is derived from an EMBL/GenBank/DDBJ whole genome shotgun (WGS) entry which is preliminary data.</text>
</comment>
<gene>
    <name evidence="1" type="ORF">A1O5_11928</name>
</gene>
<proteinExistence type="predicted"/>
<dbReference type="GeneID" id="19196614"/>
<keyword evidence="2" id="KW-1185">Reference proteome</keyword>
<organism evidence="1 2">
    <name type="scientific">Cladophialophora psammophila CBS 110553</name>
    <dbReference type="NCBI Taxonomy" id="1182543"/>
    <lineage>
        <taxon>Eukaryota</taxon>
        <taxon>Fungi</taxon>
        <taxon>Dikarya</taxon>
        <taxon>Ascomycota</taxon>
        <taxon>Pezizomycotina</taxon>
        <taxon>Eurotiomycetes</taxon>
        <taxon>Chaetothyriomycetidae</taxon>
        <taxon>Chaetothyriales</taxon>
        <taxon>Herpotrichiellaceae</taxon>
        <taxon>Cladophialophora</taxon>
    </lineage>
</organism>
<dbReference type="RefSeq" id="XP_007750687.1">
    <property type="nucleotide sequence ID" value="XM_007752497.1"/>
</dbReference>
<dbReference type="EMBL" id="AMGX01000029">
    <property type="protein sequence ID" value="EXJ61370.1"/>
    <property type="molecule type" value="Genomic_DNA"/>
</dbReference>